<gene>
    <name evidence="2" type="ORF">CR513_04941</name>
</gene>
<organism evidence="2 3">
    <name type="scientific">Mucuna pruriens</name>
    <name type="common">Velvet bean</name>
    <name type="synonym">Dolichos pruriens</name>
    <dbReference type="NCBI Taxonomy" id="157652"/>
    <lineage>
        <taxon>Eukaryota</taxon>
        <taxon>Viridiplantae</taxon>
        <taxon>Streptophyta</taxon>
        <taxon>Embryophyta</taxon>
        <taxon>Tracheophyta</taxon>
        <taxon>Spermatophyta</taxon>
        <taxon>Magnoliopsida</taxon>
        <taxon>eudicotyledons</taxon>
        <taxon>Gunneridae</taxon>
        <taxon>Pentapetalae</taxon>
        <taxon>rosids</taxon>
        <taxon>fabids</taxon>
        <taxon>Fabales</taxon>
        <taxon>Fabaceae</taxon>
        <taxon>Papilionoideae</taxon>
        <taxon>50 kb inversion clade</taxon>
        <taxon>NPAAA clade</taxon>
        <taxon>indigoferoid/millettioid clade</taxon>
        <taxon>Phaseoleae</taxon>
        <taxon>Mucuna</taxon>
    </lineage>
</organism>
<accession>A0A371I650</accession>
<dbReference type="EMBL" id="QJKJ01000826">
    <property type="protein sequence ID" value="RDY10518.1"/>
    <property type="molecule type" value="Genomic_DNA"/>
</dbReference>
<evidence type="ECO:0000313" key="3">
    <source>
        <dbReference type="Proteomes" id="UP000257109"/>
    </source>
</evidence>
<evidence type="ECO:0000256" key="1">
    <source>
        <dbReference type="SAM" id="MobiDB-lite"/>
    </source>
</evidence>
<sequence length="126" mass="14413">MADLLPEDCGYSSSSSRDPGNGKDTEDNTCSVANGTSSSSASGITIQEEKKACHHSVRRARAVKCRPYRYPRHHKNEIKKQVREIINSFIDVEYENYTSWLERFLWSCHLDIDELLDELHGAKFFS</sequence>
<reference evidence="2" key="1">
    <citation type="submission" date="2018-05" db="EMBL/GenBank/DDBJ databases">
        <title>Draft genome of Mucuna pruriens seed.</title>
        <authorList>
            <person name="Nnadi N.E."/>
            <person name="Vos R."/>
            <person name="Hasami M.H."/>
            <person name="Devisetty U.K."/>
            <person name="Aguiy J.C."/>
        </authorList>
    </citation>
    <scope>NUCLEOTIDE SEQUENCE [LARGE SCALE GENOMIC DNA]</scope>
    <source>
        <strain evidence="2">JCA_2017</strain>
    </source>
</reference>
<feature type="non-terminal residue" evidence="2">
    <location>
        <position position="1"/>
    </location>
</feature>
<protein>
    <submittedName>
        <fullName evidence="2">Uncharacterized protein</fullName>
    </submittedName>
</protein>
<feature type="region of interest" description="Disordered" evidence="1">
    <location>
        <begin position="1"/>
        <end position="43"/>
    </location>
</feature>
<proteinExistence type="predicted"/>
<feature type="compositionally biased region" description="Low complexity" evidence="1">
    <location>
        <begin position="31"/>
        <end position="43"/>
    </location>
</feature>
<evidence type="ECO:0000313" key="2">
    <source>
        <dbReference type="EMBL" id="RDY10518.1"/>
    </source>
</evidence>
<comment type="caution">
    <text evidence="2">The sequence shown here is derived from an EMBL/GenBank/DDBJ whole genome shotgun (WGS) entry which is preliminary data.</text>
</comment>
<name>A0A371I650_MUCPR</name>
<dbReference type="AlphaFoldDB" id="A0A371I650"/>
<dbReference type="Proteomes" id="UP000257109">
    <property type="component" value="Unassembled WGS sequence"/>
</dbReference>
<keyword evidence="3" id="KW-1185">Reference proteome</keyword>